<dbReference type="OrthoDB" id="9767539at2"/>
<feature type="domain" description="Alginate export" evidence="2">
    <location>
        <begin position="114"/>
        <end position="278"/>
    </location>
</feature>
<evidence type="ECO:0000256" key="1">
    <source>
        <dbReference type="SAM" id="SignalP"/>
    </source>
</evidence>
<dbReference type="STRING" id="1856405.BFC17_00335"/>
<sequence length="404" mass="44366">MKTQVSLFKRAALASLISAAILPAAQADTDWHKALSESKASASFRLRYEGANQDNAVKDASALTLRTLLSYESGSYKGFSFKADLEDVTIVMGQGDYTVGPTGYNLGQYSVIADPETTELNQGYVQYKDDAVTVKAGRQIIALDGHRFVGHVGWRQDWQTYDAVSVNYKLNDNMSAFYAYLNKRNRIFGESADIDSNDHLLNLSYKADFGKITAYAYLLEVDNDTDNSLDTYGVSYNGAYKTDSIKWVYNAEFATQSSETATTDFSATYLMLEAGATVSDITGKLGYELLGSDDGAYGFATPLATLHKFNGWSDQFLGTPTQGLQDIYVSFAGKLAGGKWLAVYHDFSADEASATVDDLGSEINLQYTTKVAEKFDVGIKYANYSAGDIKVDTDKLWVWVATKF</sequence>
<name>A0A1E8FKB4_9ALTE</name>
<keyword evidence="1" id="KW-0732">Signal</keyword>
<protein>
    <recommendedName>
        <fullName evidence="2">Alginate export domain-containing protein</fullName>
    </recommendedName>
</protein>
<dbReference type="SUPFAM" id="SSF56935">
    <property type="entry name" value="Porins"/>
    <property type="match status" value="1"/>
</dbReference>
<dbReference type="AlphaFoldDB" id="A0A1E8FKB4"/>
<keyword evidence="4" id="KW-1185">Reference proteome</keyword>
<dbReference type="RefSeq" id="WP_070174473.1">
    <property type="nucleotide sequence ID" value="NZ_BMJR01000004.1"/>
</dbReference>
<organism evidence="3 4">
    <name type="scientific">Alteromonas lipolytica</name>
    <dbReference type="NCBI Taxonomy" id="1856405"/>
    <lineage>
        <taxon>Bacteria</taxon>
        <taxon>Pseudomonadati</taxon>
        <taxon>Pseudomonadota</taxon>
        <taxon>Gammaproteobacteria</taxon>
        <taxon>Alteromonadales</taxon>
        <taxon>Alteromonadaceae</taxon>
        <taxon>Alteromonas/Salinimonas group</taxon>
        <taxon>Alteromonas</taxon>
    </lineage>
</organism>
<reference evidence="3 4" key="1">
    <citation type="submission" date="2016-09" db="EMBL/GenBank/DDBJ databases">
        <title>Alteromonas lipolytica, a new species isolated from sea water.</title>
        <authorList>
            <person name="Wu Y.-H."/>
            <person name="Cheng H."/>
            <person name="Xu X.-W."/>
        </authorList>
    </citation>
    <scope>NUCLEOTIDE SEQUENCE [LARGE SCALE GENOMIC DNA]</scope>
    <source>
        <strain evidence="3 4">JW12</strain>
    </source>
</reference>
<dbReference type="Pfam" id="PF13372">
    <property type="entry name" value="Alginate_exp"/>
    <property type="match status" value="1"/>
</dbReference>
<dbReference type="Proteomes" id="UP000176037">
    <property type="component" value="Unassembled WGS sequence"/>
</dbReference>
<gene>
    <name evidence="3" type="ORF">BFC17_00335</name>
</gene>
<comment type="caution">
    <text evidence="3">The sequence shown here is derived from an EMBL/GenBank/DDBJ whole genome shotgun (WGS) entry which is preliminary data.</text>
</comment>
<evidence type="ECO:0000313" key="3">
    <source>
        <dbReference type="EMBL" id="OFI36362.1"/>
    </source>
</evidence>
<feature type="chain" id="PRO_5009214523" description="Alginate export domain-containing protein" evidence="1">
    <location>
        <begin position="28"/>
        <end position="404"/>
    </location>
</feature>
<evidence type="ECO:0000313" key="4">
    <source>
        <dbReference type="Proteomes" id="UP000176037"/>
    </source>
</evidence>
<proteinExistence type="predicted"/>
<feature type="signal peptide" evidence="1">
    <location>
        <begin position="1"/>
        <end position="27"/>
    </location>
</feature>
<accession>A0A1E8FKB4</accession>
<evidence type="ECO:0000259" key="2">
    <source>
        <dbReference type="Pfam" id="PF13372"/>
    </source>
</evidence>
<dbReference type="InterPro" id="IPR025388">
    <property type="entry name" value="Alginate_export_dom"/>
</dbReference>
<dbReference type="EMBL" id="MJIC01000001">
    <property type="protein sequence ID" value="OFI36362.1"/>
    <property type="molecule type" value="Genomic_DNA"/>
</dbReference>